<dbReference type="PANTHER" id="PTHR47870:SF4">
    <property type="entry name" value="CYTOCHROME C-TYPE BIOGENESIS PROTEIN CYCH"/>
    <property type="match status" value="1"/>
</dbReference>
<evidence type="ECO:0000256" key="2">
    <source>
        <dbReference type="ARBA" id="ARBA00022737"/>
    </source>
</evidence>
<dbReference type="Pfam" id="PF23892">
    <property type="entry name" value="Ig_CycH"/>
    <property type="match status" value="1"/>
</dbReference>
<keyword evidence="2" id="KW-0677">Repeat</keyword>
<name>A0ABT3T2U9_9GAMM</name>
<comment type="caution">
    <text evidence="8">The sequence shown here is derived from an EMBL/GenBank/DDBJ whole genome shotgun (WGS) entry which is preliminary data.</text>
</comment>
<proteinExistence type="predicted"/>
<feature type="repeat" description="TPR" evidence="5">
    <location>
        <begin position="147"/>
        <end position="180"/>
    </location>
</feature>
<dbReference type="InterPro" id="IPR056412">
    <property type="entry name" value="Ig_CycH"/>
</dbReference>
<dbReference type="InterPro" id="IPR011990">
    <property type="entry name" value="TPR-like_helical_dom_sf"/>
</dbReference>
<dbReference type="NCBIfam" id="TIGR03142">
    <property type="entry name" value="cytochro_ccmI"/>
    <property type="match status" value="1"/>
</dbReference>
<evidence type="ECO:0000313" key="9">
    <source>
        <dbReference type="Proteomes" id="UP001143304"/>
    </source>
</evidence>
<accession>A0ABT3T2U9</accession>
<organism evidence="8 9">
    <name type="scientific">Candidatus Marimicrobium litorale</name>
    <dbReference type="NCBI Taxonomy" id="2518991"/>
    <lineage>
        <taxon>Bacteria</taxon>
        <taxon>Pseudomonadati</taxon>
        <taxon>Pseudomonadota</taxon>
        <taxon>Gammaproteobacteria</taxon>
        <taxon>Cellvibrionales</taxon>
        <taxon>Halieaceae</taxon>
        <taxon>Marimicrobium</taxon>
    </lineage>
</organism>
<dbReference type="Pfam" id="PF23914">
    <property type="entry name" value="TPR_CcmH_CycH"/>
    <property type="match status" value="1"/>
</dbReference>
<feature type="domain" description="Cytochrome c-type biogenesis protein H TPR" evidence="7">
    <location>
        <begin position="112"/>
        <end position="250"/>
    </location>
</feature>
<feature type="domain" description="Cytochrome c-type biogenesis protein H Ig-like" evidence="6">
    <location>
        <begin position="302"/>
        <end position="394"/>
    </location>
</feature>
<evidence type="ECO:0000256" key="4">
    <source>
        <dbReference type="ARBA" id="ARBA00022803"/>
    </source>
</evidence>
<dbReference type="InterPro" id="IPR017560">
    <property type="entry name" value="Cyt_c_biogenesis_CcmI"/>
</dbReference>
<dbReference type="InterPro" id="IPR056413">
    <property type="entry name" value="TPR_CcmH_CycH"/>
</dbReference>
<keyword evidence="4 5" id="KW-0802">TPR repeat</keyword>
<protein>
    <submittedName>
        <fullName evidence="8">C-type cytochrome biogenesis protein CcmI</fullName>
    </submittedName>
</protein>
<dbReference type="InterPro" id="IPR051263">
    <property type="entry name" value="C-type_cytochrome_biogenesis"/>
</dbReference>
<dbReference type="Proteomes" id="UP001143304">
    <property type="component" value="Unassembled WGS sequence"/>
</dbReference>
<dbReference type="PANTHER" id="PTHR47870">
    <property type="entry name" value="CYTOCHROME C-TYPE BIOGENESIS PROTEIN CCMH"/>
    <property type="match status" value="1"/>
</dbReference>
<evidence type="ECO:0000256" key="3">
    <source>
        <dbReference type="ARBA" id="ARBA00022748"/>
    </source>
</evidence>
<sequence length="402" mass="43964">MLTTFILACAGLVVFSGVFFLFPRRRSGSTEAELDAANLAWYRQRKQELESQGESVLLEDARLRLLEDEHRHDEERPALAATTAFSVWFLLPLVGLGAGLLYYELGAAADVELAQRLQGIGASSSPSEMRQLITDVEQRSIKRPNNLHYLSLLGRYYIGQQEYDRARENYRQMLREVPEDAQILAYSAQAEFFAAGRTLTDEARLRAEQALAVDPQQRTALGMLGMALYEQGDYAAAIGYWERLLAMETPGSENANMIRSVLDAARLALGEEAGESAAERDRQADPAATGITVRVTAPEGVTIAPSDTVFILARSASSGSRMPIAVQRLQGITLPLTVRLDDRHSMAGQKLSRTGEVIVAVQVSADGRPGESSARWLGEVVGVTPSAEGEPIEVLLRPSDVQ</sequence>
<keyword evidence="9" id="KW-1185">Reference proteome</keyword>
<dbReference type="PROSITE" id="PS50005">
    <property type="entry name" value="TPR"/>
    <property type="match status" value="1"/>
</dbReference>
<evidence type="ECO:0000256" key="5">
    <source>
        <dbReference type="PROSITE-ProRule" id="PRU00339"/>
    </source>
</evidence>
<evidence type="ECO:0000313" key="8">
    <source>
        <dbReference type="EMBL" id="MCX2976584.1"/>
    </source>
</evidence>
<evidence type="ECO:0000259" key="7">
    <source>
        <dbReference type="Pfam" id="PF23914"/>
    </source>
</evidence>
<gene>
    <name evidence="8" type="primary">ccmI</name>
    <name evidence="8" type="ORF">EYC82_04385</name>
</gene>
<dbReference type="EMBL" id="SHNO01000001">
    <property type="protein sequence ID" value="MCX2976584.1"/>
    <property type="molecule type" value="Genomic_DNA"/>
</dbReference>
<reference evidence="8" key="1">
    <citation type="submission" date="2019-02" db="EMBL/GenBank/DDBJ databases">
        <authorList>
            <person name="Li S.-H."/>
        </authorList>
    </citation>
    <scope>NUCLEOTIDE SEQUENCE</scope>
    <source>
        <strain evidence="8">IMCC11814</strain>
    </source>
</reference>
<comment type="subcellular location">
    <subcellularLocation>
        <location evidence="1">Cell envelope</location>
    </subcellularLocation>
</comment>
<dbReference type="InterPro" id="IPR019734">
    <property type="entry name" value="TPR_rpt"/>
</dbReference>
<evidence type="ECO:0000256" key="1">
    <source>
        <dbReference type="ARBA" id="ARBA00004196"/>
    </source>
</evidence>
<dbReference type="Gene3D" id="1.25.40.10">
    <property type="entry name" value="Tetratricopeptide repeat domain"/>
    <property type="match status" value="1"/>
</dbReference>
<keyword evidence="3" id="KW-0201">Cytochrome c-type biogenesis</keyword>
<dbReference type="SUPFAM" id="SSF48452">
    <property type="entry name" value="TPR-like"/>
    <property type="match status" value="1"/>
</dbReference>
<evidence type="ECO:0000259" key="6">
    <source>
        <dbReference type="Pfam" id="PF23892"/>
    </source>
</evidence>